<evidence type="ECO:0000259" key="3">
    <source>
        <dbReference type="PROSITE" id="PS50056"/>
    </source>
</evidence>
<dbReference type="Gene3D" id="3.90.190.10">
    <property type="entry name" value="Protein tyrosine phosphatase superfamily"/>
    <property type="match status" value="1"/>
</dbReference>
<dbReference type="Pfam" id="PF22784">
    <property type="entry name" value="PTP-SAK"/>
    <property type="match status" value="1"/>
</dbReference>
<dbReference type="InterPro" id="IPR003595">
    <property type="entry name" value="Tyr_Pase_cat"/>
</dbReference>
<accession>A0A8H3HI03</accession>
<dbReference type="InterPro" id="IPR050561">
    <property type="entry name" value="PTP"/>
</dbReference>
<dbReference type="InterPro" id="IPR029021">
    <property type="entry name" value="Prot-tyrosine_phosphatase-like"/>
</dbReference>
<feature type="domain" description="Tyrosine specific protein phosphatases" evidence="3">
    <location>
        <begin position="170"/>
        <end position="214"/>
    </location>
</feature>
<evidence type="ECO:0000256" key="2">
    <source>
        <dbReference type="SAM" id="MobiDB-lite"/>
    </source>
</evidence>
<dbReference type="EMBL" id="CAJMWZ010005785">
    <property type="protein sequence ID" value="CAE6511005.1"/>
    <property type="molecule type" value="Genomic_DNA"/>
</dbReference>
<name>A0A8H3HI03_9AGAM</name>
<dbReference type="SMART" id="SM00404">
    <property type="entry name" value="PTPc_motif"/>
    <property type="match status" value="1"/>
</dbReference>
<keyword evidence="1" id="KW-0378">Hydrolase</keyword>
<protein>
    <recommendedName>
        <fullName evidence="3">Tyrosine specific protein phosphatases domain-containing protein</fullName>
    </recommendedName>
</protein>
<dbReference type="PROSITE" id="PS50056">
    <property type="entry name" value="TYR_PHOSPHATASE_2"/>
    <property type="match status" value="1"/>
</dbReference>
<feature type="compositionally biased region" description="Polar residues" evidence="2">
    <location>
        <begin position="219"/>
        <end position="233"/>
    </location>
</feature>
<comment type="caution">
    <text evidence="4">The sequence shown here is derived from an EMBL/GenBank/DDBJ whole genome shotgun (WGS) entry which is preliminary data.</text>
</comment>
<feature type="region of interest" description="Disordered" evidence="2">
    <location>
        <begin position="219"/>
        <end position="255"/>
    </location>
</feature>
<evidence type="ECO:0000313" key="4">
    <source>
        <dbReference type="EMBL" id="CAE6511005.1"/>
    </source>
</evidence>
<evidence type="ECO:0000256" key="1">
    <source>
        <dbReference type="ARBA" id="ARBA00022801"/>
    </source>
</evidence>
<sequence length="317" mass="35112">MLGLGLGLQGCEAPSPTSVSAPSLVPPITYDDSHPRIKLPAPITLPTLPLPSPPVHPPSPPNLKPLLPSPNLGSHRPVLGNLYLSSCPGKKVRLHGPTSIKGRGAICRDLKADLERIKQAGVFLIVCCLDDDELEFLGAPWNEYRRYTREVGLDVLRLPMPEGLCPLSVQTISEHMDQIIRDYTLAGKHVLVHCRGGVGRAGLVACVWMLKLGICGPPQSKQQQDPITQQTATPDPADARDPVIRDPTTQTPPEHMMYERKVPRGSMELLERVVYIIRRQRSVKAIETYEQVRFLLEFIEYLRDLDAMSKSREPLVS</sequence>
<dbReference type="PANTHER" id="PTHR23339">
    <property type="entry name" value="TYROSINE SPECIFIC PROTEIN PHOSPHATASE AND DUAL SPECIFICITY PROTEIN PHOSPHATASE"/>
    <property type="match status" value="1"/>
</dbReference>
<dbReference type="SUPFAM" id="SSF52799">
    <property type="entry name" value="(Phosphotyrosine protein) phosphatases II"/>
    <property type="match status" value="1"/>
</dbReference>
<dbReference type="InterPro" id="IPR057023">
    <property type="entry name" value="PTP-SAK"/>
</dbReference>
<dbReference type="GO" id="GO:0016791">
    <property type="term" value="F:phosphatase activity"/>
    <property type="evidence" value="ECO:0007669"/>
    <property type="project" value="UniProtKB-ARBA"/>
</dbReference>
<dbReference type="AlphaFoldDB" id="A0A8H3HI03"/>
<evidence type="ECO:0000313" key="5">
    <source>
        <dbReference type="Proteomes" id="UP000663850"/>
    </source>
</evidence>
<proteinExistence type="predicted"/>
<organism evidence="4 5">
    <name type="scientific">Rhizoctonia solani</name>
    <dbReference type="NCBI Taxonomy" id="456999"/>
    <lineage>
        <taxon>Eukaryota</taxon>
        <taxon>Fungi</taxon>
        <taxon>Dikarya</taxon>
        <taxon>Basidiomycota</taxon>
        <taxon>Agaricomycotina</taxon>
        <taxon>Agaricomycetes</taxon>
        <taxon>Cantharellales</taxon>
        <taxon>Ceratobasidiaceae</taxon>
        <taxon>Rhizoctonia</taxon>
    </lineage>
</organism>
<dbReference type="InterPro" id="IPR000387">
    <property type="entry name" value="Tyr_Pase_dom"/>
</dbReference>
<dbReference type="GO" id="GO:0140096">
    <property type="term" value="F:catalytic activity, acting on a protein"/>
    <property type="evidence" value="ECO:0007669"/>
    <property type="project" value="UniProtKB-ARBA"/>
</dbReference>
<gene>
    <name evidence="4" type="ORF">RDB_LOCUS106427</name>
</gene>
<dbReference type="Proteomes" id="UP000663850">
    <property type="component" value="Unassembled WGS sequence"/>
</dbReference>
<reference evidence="4" key="1">
    <citation type="submission" date="2021-01" db="EMBL/GenBank/DDBJ databases">
        <authorList>
            <person name="Kaushik A."/>
        </authorList>
    </citation>
    <scope>NUCLEOTIDE SEQUENCE</scope>
    <source>
        <strain evidence="4">Type strain: AG8-Rh-89/</strain>
    </source>
</reference>